<dbReference type="EC" id="5.2.1.8" evidence="9"/>
<dbReference type="InterPro" id="IPR036249">
    <property type="entry name" value="Thioredoxin-like_sf"/>
</dbReference>
<dbReference type="KEGG" id="dov:DSCO28_64070"/>
<evidence type="ECO:0000256" key="3">
    <source>
        <dbReference type="ARBA" id="ARBA00006577"/>
    </source>
</evidence>
<evidence type="ECO:0000256" key="6">
    <source>
        <dbReference type="ARBA" id="ARBA00023186"/>
    </source>
</evidence>
<proteinExistence type="inferred from homology"/>
<dbReference type="PANTHER" id="PTHR47861:SF3">
    <property type="entry name" value="FKBP-TYPE PEPTIDYL-PROLYL CIS-TRANS ISOMERASE SLYD"/>
    <property type="match status" value="1"/>
</dbReference>
<evidence type="ECO:0000256" key="5">
    <source>
        <dbReference type="ARBA" id="ARBA00023110"/>
    </source>
</evidence>
<dbReference type="Gene3D" id="3.10.50.40">
    <property type="match status" value="2"/>
</dbReference>
<name>A0A5K8A0B8_9BACT</name>
<dbReference type="AlphaFoldDB" id="A0A5K8A0B8"/>
<dbReference type="PROSITE" id="PS50059">
    <property type="entry name" value="FKBP_PPIASE"/>
    <property type="match status" value="1"/>
</dbReference>
<keyword evidence="5 9" id="KW-0697">Rotamase</keyword>
<dbReference type="PANTHER" id="PTHR47861">
    <property type="entry name" value="FKBP-TYPE PEPTIDYL-PROLYL CIS-TRANS ISOMERASE SLYD"/>
    <property type="match status" value="1"/>
</dbReference>
<dbReference type="Gene3D" id="3.40.30.10">
    <property type="entry name" value="Glutaredoxin"/>
    <property type="match status" value="1"/>
</dbReference>
<gene>
    <name evidence="12" type="ORF">DSCO28_64070</name>
</gene>
<dbReference type="EMBL" id="AP021876">
    <property type="protein sequence ID" value="BBO85841.1"/>
    <property type="molecule type" value="Genomic_DNA"/>
</dbReference>
<evidence type="ECO:0000256" key="1">
    <source>
        <dbReference type="ARBA" id="ARBA00000971"/>
    </source>
</evidence>
<keyword evidence="4" id="KW-0963">Cytoplasm</keyword>
<dbReference type="GO" id="GO:0042026">
    <property type="term" value="P:protein refolding"/>
    <property type="evidence" value="ECO:0007669"/>
    <property type="project" value="UniProtKB-ARBA"/>
</dbReference>
<reference evidence="12 13" key="1">
    <citation type="submission" date="2019-11" db="EMBL/GenBank/DDBJ databases">
        <title>Comparative genomics of hydrocarbon-degrading Desulfosarcina strains.</title>
        <authorList>
            <person name="Watanabe M."/>
            <person name="Kojima H."/>
            <person name="Fukui M."/>
        </authorList>
    </citation>
    <scope>NUCLEOTIDE SEQUENCE [LARGE SCALE GENOMIC DNA]</scope>
    <source>
        <strain evidence="12 13">28bB2T</strain>
    </source>
</reference>
<feature type="chain" id="PRO_5024463280" description="peptidylprolyl isomerase" evidence="10">
    <location>
        <begin position="30"/>
        <end position="448"/>
    </location>
</feature>
<evidence type="ECO:0000256" key="8">
    <source>
        <dbReference type="ARBA" id="ARBA00037071"/>
    </source>
</evidence>
<feature type="domain" description="PPIase FKBP-type" evidence="11">
    <location>
        <begin position="82"/>
        <end position="197"/>
    </location>
</feature>
<comment type="catalytic activity">
    <reaction evidence="1 9">
        <text>[protein]-peptidylproline (omega=180) = [protein]-peptidylproline (omega=0)</text>
        <dbReference type="Rhea" id="RHEA:16237"/>
        <dbReference type="Rhea" id="RHEA-COMP:10747"/>
        <dbReference type="Rhea" id="RHEA-COMP:10748"/>
        <dbReference type="ChEBI" id="CHEBI:83833"/>
        <dbReference type="ChEBI" id="CHEBI:83834"/>
        <dbReference type="EC" id="5.2.1.8"/>
    </reaction>
</comment>
<evidence type="ECO:0000256" key="7">
    <source>
        <dbReference type="ARBA" id="ARBA00023235"/>
    </source>
</evidence>
<dbReference type="Pfam" id="PF13899">
    <property type="entry name" value="Thioredoxin_7"/>
    <property type="match status" value="1"/>
</dbReference>
<protein>
    <recommendedName>
        <fullName evidence="9">peptidylprolyl isomerase</fullName>
        <ecNumber evidence="9">5.2.1.8</ecNumber>
    </recommendedName>
</protein>
<evidence type="ECO:0000256" key="2">
    <source>
        <dbReference type="ARBA" id="ARBA00004496"/>
    </source>
</evidence>
<dbReference type="SUPFAM" id="SSF54534">
    <property type="entry name" value="FKBP-like"/>
    <property type="match status" value="1"/>
</dbReference>
<keyword evidence="6" id="KW-0143">Chaperone</keyword>
<dbReference type="GO" id="GO:0003755">
    <property type="term" value="F:peptidyl-prolyl cis-trans isomerase activity"/>
    <property type="evidence" value="ECO:0007669"/>
    <property type="project" value="UniProtKB-KW"/>
</dbReference>
<sequence>MNPIQIIKVLVIAACMVLATAVFTIASQAGDDVTNSDAIEAEVSDFGQLKRIIEQASKDAKAKGGTSIDIHLVENPNMVQPADLVAVDYTVLDPKGRIVYSTRPEMFTRIDARYRDPFAQAGAATGTETVLAGFAGLLPGSGQAVLGLRKGERKTVTVPADKGFGPRDEKKIETYPRQRTFPRAAVIPVGAYLKTFDDTPETGQQVSLSPYFPSRVTGVKDGMVNLENIATDGDIVEDDFGAATISVEKDRIVITLDPVIGFPFKVNDKSGIISSKTDTHFSVDFNQLLAGEDLQFDVAVRDLKKFSLFEKIDIPWIEDHDTAMDLASKEQKPLVLLLYADWCQWSQKMLNHTFIDPRIKRFHDRFVWLKIDSDKERMYKAVFEQENFPMIVLMNSQGEILKKIGGFQDGGTLALYLENILTGKTLAKAIVHAKQQSTASSQHCKSAD</sequence>
<comment type="subcellular location">
    <subcellularLocation>
        <location evidence="2">Cytoplasm</location>
    </subcellularLocation>
</comment>
<feature type="signal peptide" evidence="10">
    <location>
        <begin position="1"/>
        <end position="29"/>
    </location>
</feature>
<comment type="similarity">
    <text evidence="3">Belongs to the FKBP-type PPIase family.</text>
</comment>
<evidence type="ECO:0000313" key="12">
    <source>
        <dbReference type="EMBL" id="BBO85841.1"/>
    </source>
</evidence>
<organism evidence="12 13">
    <name type="scientific">Desulfosarcina ovata subsp. sediminis</name>
    <dbReference type="NCBI Taxonomy" id="885957"/>
    <lineage>
        <taxon>Bacteria</taxon>
        <taxon>Pseudomonadati</taxon>
        <taxon>Thermodesulfobacteriota</taxon>
        <taxon>Desulfobacteria</taxon>
        <taxon>Desulfobacterales</taxon>
        <taxon>Desulfosarcinaceae</taxon>
        <taxon>Desulfosarcina</taxon>
    </lineage>
</organism>
<dbReference type="InterPro" id="IPR001179">
    <property type="entry name" value="PPIase_FKBP_dom"/>
</dbReference>
<keyword evidence="10" id="KW-0732">Signal</keyword>
<accession>A0A5K8A0B8</accession>
<evidence type="ECO:0000256" key="4">
    <source>
        <dbReference type="ARBA" id="ARBA00022490"/>
    </source>
</evidence>
<dbReference type="RefSeq" id="WP_155325318.1">
    <property type="nucleotide sequence ID" value="NZ_AP021876.1"/>
</dbReference>
<comment type="function">
    <text evidence="8">Also involved in hydrogenase metallocenter assembly, probably by participating in the nickel insertion step. This function in hydrogenase biosynthesis requires chaperone activity and the presence of the metal-binding domain, but not PPIase activity.</text>
</comment>
<dbReference type="InterPro" id="IPR046357">
    <property type="entry name" value="PPIase_dom_sf"/>
</dbReference>
<keyword evidence="7 9" id="KW-0413">Isomerase</keyword>
<dbReference type="GO" id="GO:0005737">
    <property type="term" value="C:cytoplasm"/>
    <property type="evidence" value="ECO:0007669"/>
    <property type="project" value="UniProtKB-SubCell"/>
</dbReference>
<dbReference type="SUPFAM" id="SSF52833">
    <property type="entry name" value="Thioredoxin-like"/>
    <property type="match status" value="1"/>
</dbReference>
<evidence type="ECO:0000256" key="9">
    <source>
        <dbReference type="PROSITE-ProRule" id="PRU00277"/>
    </source>
</evidence>
<evidence type="ECO:0000313" key="13">
    <source>
        <dbReference type="Proteomes" id="UP000425960"/>
    </source>
</evidence>
<evidence type="ECO:0000256" key="10">
    <source>
        <dbReference type="SAM" id="SignalP"/>
    </source>
</evidence>
<evidence type="ECO:0000259" key="11">
    <source>
        <dbReference type="PROSITE" id="PS50059"/>
    </source>
</evidence>
<dbReference type="Proteomes" id="UP000425960">
    <property type="component" value="Chromosome"/>
</dbReference>